<name>A0ABU4TNK8_9PSEU</name>
<gene>
    <name evidence="2" type="ORF">SK571_10775</name>
</gene>
<accession>A0ABU4TNK8</accession>
<dbReference type="RefSeq" id="WP_319983884.1">
    <property type="nucleotide sequence ID" value="NZ_JAXAVV010000004.1"/>
</dbReference>
<sequence length="82" mass="8782">MQPEFPSSPSSSSRFGKPRHAAQDFAQARLFAETTGIQHQRQAAKRVAENARDAGDCLDLLSMLGLANLPASTAVSVEGARR</sequence>
<evidence type="ECO:0000256" key="1">
    <source>
        <dbReference type="SAM" id="MobiDB-lite"/>
    </source>
</evidence>
<organism evidence="2 3">
    <name type="scientific">Lentzea kristufekii</name>
    <dbReference type="NCBI Taxonomy" id="3095430"/>
    <lineage>
        <taxon>Bacteria</taxon>
        <taxon>Bacillati</taxon>
        <taxon>Actinomycetota</taxon>
        <taxon>Actinomycetes</taxon>
        <taxon>Pseudonocardiales</taxon>
        <taxon>Pseudonocardiaceae</taxon>
        <taxon>Lentzea</taxon>
    </lineage>
</organism>
<evidence type="ECO:0000313" key="3">
    <source>
        <dbReference type="Proteomes" id="UP001271792"/>
    </source>
</evidence>
<dbReference type="Proteomes" id="UP001271792">
    <property type="component" value="Unassembled WGS sequence"/>
</dbReference>
<proteinExistence type="predicted"/>
<reference evidence="2 3" key="1">
    <citation type="submission" date="2023-11" db="EMBL/GenBank/DDBJ databases">
        <title>Lentzea sokolovensis, sp. nov., Lentzea kristufkii, sp. nov., and Lentzea miocenensis, sp. nov., rare actinobacteria from Sokolov Coal Basin, Miocene lacustrine sediment, Czech Republic.</title>
        <authorList>
            <person name="Lara A."/>
            <person name="Kotroba L."/>
            <person name="Nouioui I."/>
            <person name="Neumann-Schaal M."/>
            <person name="Mast Y."/>
            <person name="Chronakova A."/>
        </authorList>
    </citation>
    <scope>NUCLEOTIDE SEQUENCE [LARGE SCALE GENOMIC DNA]</scope>
    <source>
        <strain evidence="2 3">BCCO 10_0798</strain>
    </source>
</reference>
<feature type="region of interest" description="Disordered" evidence="1">
    <location>
        <begin position="1"/>
        <end position="21"/>
    </location>
</feature>
<keyword evidence="3" id="KW-1185">Reference proteome</keyword>
<dbReference type="EMBL" id="JAXAVV010000004">
    <property type="protein sequence ID" value="MDX8049865.1"/>
    <property type="molecule type" value="Genomic_DNA"/>
</dbReference>
<comment type="caution">
    <text evidence="2">The sequence shown here is derived from an EMBL/GenBank/DDBJ whole genome shotgun (WGS) entry which is preliminary data.</text>
</comment>
<protein>
    <submittedName>
        <fullName evidence="2">Uncharacterized protein</fullName>
    </submittedName>
</protein>
<evidence type="ECO:0000313" key="2">
    <source>
        <dbReference type="EMBL" id="MDX8049865.1"/>
    </source>
</evidence>